<keyword evidence="4" id="KW-1185">Reference proteome</keyword>
<dbReference type="SUPFAM" id="SSF49344">
    <property type="entry name" value="CBD9-like"/>
    <property type="match status" value="2"/>
</dbReference>
<feature type="domain" description="Carbohydrate-binding" evidence="2">
    <location>
        <begin position="532"/>
        <end position="708"/>
    </location>
</feature>
<gene>
    <name evidence="3" type="ORF">ACFPPD_17875</name>
</gene>
<evidence type="ECO:0000256" key="1">
    <source>
        <dbReference type="SAM" id="SignalP"/>
    </source>
</evidence>
<dbReference type="Gene3D" id="2.160.20.10">
    <property type="entry name" value="Single-stranded right-handed beta-helix, Pectin lyase-like"/>
    <property type="match status" value="1"/>
</dbReference>
<evidence type="ECO:0000313" key="4">
    <source>
        <dbReference type="Proteomes" id="UP001596105"/>
    </source>
</evidence>
<dbReference type="Gene3D" id="2.60.40.1190">
    <property type="match status" value="2"/>
</dbReference>
<dbReference type="Pfam" id="PF06452">
    <property type="entry name" value="CBM9_1"/>
    <property type="match status" value="2"/>
</dbReference>
<dbReference type="RefSeq" id="WP_209749008.1">
    <property type="nucleotide sequence ID" value="NZ_JBHSMH010000067.1"/>
</dbReference>
<keyword evidence="1" id="KW-0732">Signal</keyword>
<dbReference type="SMART" id="SM00710">
    <property type="entry name" value="PbH1"/>
    <property type="match status" value="6"/>
</dbReference>
<dbReference type="InterPro" id="IPR012334">
    <property type="entry name" value="Pectin_lyas_fold"/>
</dbReference>
<dbReference type="Proteomes" id="UP001596105">
    <property type="component" value="Unassembled WGS sequence"/>
</dbReference>
<protein>
    <submittedName>
        <fullName evidence="3">Sugar-binding protein</fullName>
    </submittedName>
</protein>
<accession>A0ABW0LXG5</accession>
<dbReference type="SUPFAM" id="SSF51126">
    <property type="entry name" value="Pectin lyase-like"/>
    <property type="match status" value="1"/>
</dbReference>
<feature type="chain" id="PRO_5046360287" evidence="1">
    <location>
        <begin position="35"/>
        <end position="896"/>
    </location>
</feature>
<reference evidence="4" key="1">
    <citation type="journal article" date="2019" name="Int. J. Syst. Evol. Microbiol.">
        <title>The Global Catalogue of Microorganisms (GCM) 10K type strain sequencing project: providing services to taxonomists for standard genome sequencing and annotation.</title>
        <authorList>
            <consortium name="The Broad Institute Genomics Platform"/>
            <consortium name="The Broad Institute Genome Sequencing Center for Infectious Disease"/>
            <person name="Wu L."/>
            <person name="Ma J."/>
        </authorList>
    </citation>
    <scope>NUCLEOTIDE SEQUENCE [LARGE SCALE GENOMIC DNA]</scope>
    <source>
        <strain evidence="4">CCUG 57113</strain>
    </source>
</reference>
<name>A0ABW0LXG5_9BACL</name>
<dbReference type="InterPro" id="IPR011050">
    <property type="entry name" value="Pectin_lyase_fold/virulence"/>
</dbReference>
<feature type="signal peptide" evidence="1">
    <location>
        <begin position="1"/>
        <end position="34"/>
    </location>
</feature>
<dbReference type="InterPro" id="IPR006626">
    <property type="entry name" value="PbH1"/>
</dbReference>
<dbReference type="EMBL" id="JBHSMH010000067">
    <property type="protein sequence ID" value="MFC5470564.1"/>
    <property type="molecule type" value="Genomic_DNA"/>
</dbReference>
<feature type="domain" description="Carbohydrate-binding" evidence="2">
    <location>
        <begin position="721"/>
        <end position="895"/>
    </location>
</feature>
<evidence type="ECO:0000259" key="2">
    <source>
        <dbReference type="Pfam" id="PF06452"/>
    </source>
</evidence>
<sequence length="896" mass="96725">MILQSLASIRRSALLVIAALLVGLFATVAAPAPAAAAGTTYYVDSASGNDTNSGTSTSAPWQSLAKVNAFTFQPGDSVLFKTGGTWTGTLKPLGSGTAAERITFGRYGDGPSPILNGNGTLKAVHLYNVEYVTIRDFEIVNDAAAEAQRSGILVEGNGVNTLDGIYILNNNIHHIKGSSNRDTLMYLNAAIYVMTTDGPTGSPVANFNDLRIENNLIHDTTTIGMYMNGVAAQWNDYATFSNWNTNVVIRNNFISRTGADSIVVGYANAPLIEYNAGLDAGVNGNNYKWIASMWSWATNNAVFQYNEVGRTRFQNQGESDSAAFDVDFHTWGTHIFQYNYTHNNAGGILMTMYNSHADIVYRYNISQNDDHYHWNDTTFSIFTENTQVYNNTIYSNNGQGLRIRNRVGNVYKNNIFHVSVPVNYPASPTFSNNLYYGHTAPASDTSAVAADPQFVQGGAGMDGRSTVGGYKLKSTSPAINAGAVIASNGGKDFWGTALYNGAPDIGANEYTATTASVPRFSAAKTSAAVTADGVLNESVWAASPSKAATKATLGVPDNAFNYRVAWDDTNLYVALQQEDRAMFNDSAAPSDDDSFDVYIDANNNKGSSYDTYDRQYTIRYNDTVLYERNNRKTGVLHGVSASGTTLSAELVVPWSHLGVTPTPGMKIGFDAASNDDDDGLYRESQSMWAGTANNWTNTSAFGELTLNGSALEAEAASAITVDGVVNESAWNVTTPVAKTLSGTPNNTATFDVKWDSNNLYVGFIVLDSSLKNDSANSWEDDSVDIYLDANYNKGSSYDSFDRQFTVGYNDPALYERNNRTTGVVHQITPIAGGYQGEIAIPWTNLNVAAAQDLVIGIDVANNDDDNGGQRDSQTMWTGTDMNWSSTVNYGEANLKP</sequence>
<dbReference type="InterPro" id="IPR010502">
    <property type="entry name" value="Carb-bd_dom_fam9"/>
</dbReference>
<organism evidence="3 4">
    <name type="scientific">Cohnella suwonensis</name>
    <dbReference type="NCBI Taxonomy" id="696072"/>
    <lineage>
        <taxon>Bacteria</taxon>
        <taxon>Bacillati</taxon>
        <taxon>Bacillota</taxon>
        <taxon>Bacilli</taxon>
        <taxon>Bacillales</taxon>
        <taxon>Paenibacillaceae</taxon>
        <taxon>Cohnella</taxon>
    </lineage>
</organism>
<comment type="caution">
    <text evidence="3">The sequence shown here is derived from an EMBL/GenBank/DDBJ whole genome shotgun (WGS) entry which is preliminary data.</text>
</comment>
<evidence type="ECO:0000313" key="3">
    <source>
        <dbReference type="EMBL" id="MFC5470564.1"/>
    </source>
</evidence>
<proteinExistence type="predicted"/>